<gene>
    <name evidence="1" type="ORF">CLV60_12645</name>
</gene>
<dbReference type="Proteomes" id="UP000241964">
    <property type="component" value="Unassembled WGS sequence"/>
</dbReference>
<dbReference type="RefSeq" id="WP_106599538.1">
    <property type="nucleotide sequence ID" value="NZ_PYAS01000026.1"/>
</dbReference>
<evidence type="ECO:0000313" key="2">
    <source>
        <dbReference type="Proteomes" id="UP000241964"/>
    </source>
</evidence>
<comment type="caution">
    <text evidence="1">The sequence shown here is derived from an EMBL/GenBank/DDBJ whole genome shotgun (WGS) entry which is preliminary data.</text>
</comment>
<dbReference type="AlphaFoldDB" id="A0A2P8FCT5"/>
<name>A0A2P8FCT5_9BACT</name>
<organism evidence="1 2">
    <name type="scientific">Dyadobacter jiangsuensis</name>
    <dbReference type="NCBI Taxonomy" id="1591085"/>
    <lineage>
        <taxon>Bacteria</taxon>
        <taxon>Pseudomonadati</taxon>
        <taxon>Bacteroidota</taxon>
        <taxon>Cytophagia</taxon>
        <taxon>Cytophagales</taxon>
        <taxon>Spirosomataceae</taxon>
        <taxon>Dyadobacter</taxon>
    </lineage>
</organism>
<sequence length="87" mass="10051">MLILLLVVLAVGIFFPVLVAFASRLARGKSFARRKRENLARIKSDLDELSHAFNNGMLNEEEFEKKSNLLIDELLEQLYKTTNQENR</sequence>
<accession>A0A2P8FCT5</accession>
<dbReference type="EMBL" id="PYAS01000026">
    <property type="protein sequence ID" value="PSL19527.1"/>
    <property type="molecule type" value="Genomic_DNA"/>
</dbReference>
<reference evidence="1 2" key="1">
    <citation type="submission" date="2018-03" db="EMBL/GenBank/DDBJ databases">
        <title>Genomic Encyclopedia of Archaeal and Bacterial Type Strains, Phase II (KMG-II): from individual species to whole genera.</title>
        <authorList>
            <person name="Goeker M."/>
        </authorList>
    </citation>
    <scope>NUCLEOTIDE SEQUENCE [LARGE SCALE GENOMIC DNA]</scope>
    <source>
        <strain evidence="1 2">DSM 29057</strain>
    </source>
</reference>
<proteinExistence type="predicted"/>
<keyword evidence="2" id="KW-1185">Reference proteome</keyword>
<evidence type="ECO:0000313" key="1">
    <source>
        <dbReference type="EMBL" id="PSL19527.1"/>
    </source>
</evidence>
<protein>
    <submittedName>
        <fullName evidence="1">Uncharacterized protein</fullName>
    </submittedName>
</protein>